<dbReference type="Proteomes" id="UP000322873">
    <property type="component" value="Unassembled WGS sequence"/>
</dbReference>
<comment type="caution">
    <text evidence="2">The sequence shown here is derived from an EMBL/GenBank/DDBJ whole genome shotgun (WGS) entry which is preliminary data.</text>
</comment>
<gene>
    <name evidence="2" type="ORF">EYC84_007896</name>
</gene>
<keyword evidence="3" id="KW-1185">Reference proteome</keyword>
<evidence type="ECO:0000313" key="3">
    <source>
        <dbReference type="Proteomes" id="UP000322873"/>
    </source>
</evidence>
<evidence type="ECO:0000256" key="1">
    <source>
        <dbReference type="SAM" id="Coils"/>
    </source>
</evidence>
<evidence type="ECO:0000313" key="2">
    <source>
        <dbReference type="EMBL" id="KAA8568919.1"/>
    </source>
</evidence>
<organism evidence="2 3">
    <name type="scientific">Monilinia fructicola</name>
    <name type="common">Brown rot fungus</name>
    <name type="synonym">Ciboria fructicola</name>
    <dbReference type="NCBI Taxonomy" id="38448"/>
    <lineage>
        <taxon>Eukaryota</taxon>
        <taxon>Fungi</taxon>
        <taxon>Dikarya</taxon>
        <taxon>Ascomycota</taxon>
        <taxon>Pezizomycotina</taxon>
        <taxon>Leotiomycetes</taxon>
        <taxon>Helotiales</taxon>
        <taxon>Sclerotiniaceae</taxon>
        <taxon>Monilinia</taxon>
    </lineage>
</organism>
<proteinExistence type="predicted"/>
<reference evidence="2 3" key="1">
    <citation type="submission" date="2019-06" db="EMBL/GenBank/DDBJ databases">
        <title>Genome Sequence of the Brown Rot Fungal Pathogen Monilinia fructicola.</title>
        <authorList>
            <person name="De Miccolis Angelini R.M."/>
            <person name="Landi L."/>
            <person name="Abate D."/>
            <person name="Pollastro S."/>
            <person name="Romanazzi G."/>
            <person name="Faretra F."/>
        </authorList>
    </citation>
    <scope>NUCLEOTIDE SEQUENCE [LARGE SCALE GENOMIC DNA]</scope>
    <source>
        <strain evidence="2 3">Mfrc123</strain>
    </source>
</reference>
<dbReference type="AlphaFoldDB" id="A0A5M9JLP4"/>
<dbReference type="EMBL" id="VICG01000009">
    <property type="protein sequence ID" value="KAA8568919.1"/>
    <property type="molecule type" value="Genomic_DNA"/>
</dbReference>
<keyword evidence="1" id="KW-0175">Coiled coil</keyword>
<feature type="coiled-coil region" evidence="1">
    <location>
        <begin position="42"/>
        <end position="83"/>
    </location>
</feature>
<feature type="coiled-coil region" evidence="1">
    <location>
        <begin position="137"/>
        <end position="164"/>
    </location>
</feature>
<protein>
    <submittedName>
        <fullName evidence="2">Uncharacterized protein</fullName>
    </submittedName>
</protein>
<sequence>MDQHKDKTPLASSQTIEPWYIRPQCAGARYLRELPMSKRLVLKNLEDKMRKEYERCQILTREIESLRENKEELLQQSDRDREECSRLIYALQESVFREMKTGKWIPATNTPLVSRYRDLKEQSKHGQKVGVKDELQVVQLLAELEENKEMKDELLEELSKVMDIKDGSHLEGLLDGKSFKITLEALLAHQIFLKILALTDAGNPKDAHRWRSDILRLVFPEVQNDAQVEIARAQTQRYLNLAVDFQVRDFTESPARYLFNMGSDTEKKLRSLYQEAADISYHLWNRRTALKISARDDLNRLFDIDDPKMALHSMVNEDTKDKLTGQPITLFVHPMIGLFGTEEGY</sequence>
<accession>A0A5M9JLP4</accession>
<name>A0A5M9JLP4_MONFR</name>